<keyword evidence="3" id="KW-1185">Reference proteome</keyword>
<feature type="domain" description="Cupin-like" evidence="1">
    <location>
        <begin position="45"/>
        <end position="198"/>
    </location>
</feature>
<protein>
    <recommendedName>
        <fullName evidence="1">Cupin-like domain-containing protein</fullName>
    </recommendedName>
</protein>
<evidence type="ECO:0000313" key="3">
    <source>
        <dbReference type="Proteomes" id="UP000663879"/>
    </source>
</evidence>
<sequence>MNNLENKVVVIEDEFNGVKKKHLITHLGNLIPIDEIDASDYKQEDFINNYLCKSRPLVIRNALRIFDCGTAFERWCLDYLLSKCGQNRVFVRRNTLDENYKMGKAYNVQEIDFKTYVKDLLDQNFQSQNSYLAVQNLKKAFYQISDELKMPPFIEKLHAGPFLWIARPGHYEYTHMDPDDNMLTVIRGRKLVRLYGSQVYDMNPNELGS</sequence>
<dbReference type="EMBL" id="CAJNOC010005300">
    <property type="protein sequence ID" value="CAF1048344.1"/>
    <property type="molecule type" value="Genomic_DNA"/>
</dbReference>
<dbReference type="PANTHER" id="PTHR12461">
    <property type="entry name" value="HYPOXIA-INDUCIBLE FACTOR 1 ALPHA INHIBITOR-RELATED"/>
    <property type="match status" value="1"/>
</dbReference>
<gene>
    <name evidence="2" type="ORF">OXX778_LOCUS18699</name>
</gene>
<organism evidence="2 3">
    <name type="scientific">Brachionus calyciflorus</name>
    <dbReference type="NCBI Taxonomy" id="104777"/>
    <lineage>
        <taxon>Eukaryota</taxon>
        <taxon>Metazoa</taxon>
        <taxon>Spiralia</taxon>
        <taxon>Gnathifera</taxon>
        <taxon>Rotifera</taxon>
        <taxon>Eurotatoria</taxon>
        <taxon>Monogononta</taxon>
        <taxon>Pseudotrocha</taxon>
        <taxon>Ploima</taxon>
        <taxon>Brachionidae</taxon>
        <taxon>Brachionus</taxon>
    </lineage>
</organism>
<dbReference type="Proteomes" id="UP000663879">
    <property type="component" value="Unassembled WGS sequence"/>
</dbReference>
<comment type="caution">
    <text evidence="2">The sequence shown here is derived from an EMBL/GenBank/DDBJ whole genome shotgun (WGS) entry which is preliminary data.</text>
</comment>
<reference evidence="2" key="1">
    <citation type="submission" date="2021-02" db="EMBL/GenBank/DDBJ databases">
        <authorList>
            <person name="Nowell W R."/>
        </authorList>
    </citation>
    <scope>NUCLEOTIDE SEQUENCE</scope>
    <source>
        <strain evidence="2">Ploen Becks lab</strain>
    </source>
</reference>
<dbReference type="GO" id="GO:0051864">
    <property type="term" value="F:histone H3K36 demethylase activity"/>
    <property type="evidence" value="ECO:0007669"/>
    <property type="project" value="TreeGrafter"/>
</dbReference>
<dbReference type="Gene3D" id="2.60.120.650">
    <property type="entry name" value="Cupin"/>
    <property type="match status" value="1"/>
</dbReference>
<dbReference type="AlphaFoldDB" id="A0A814KA58"/>
<evidence type="ECO:0000259" key="1">
    <source>
        <dbReference type="Pfam" id="PF13621"/>
    </source>
</evidence>
<dbReference type="Pfam" id="PF13621">
    <property type="entry name" value="Cupin_8"/>
    <property type="match status" value="1"/>
</dbReference>
<dbReference type="PANTHER" id="PTHR12461:SF95">
    <property type="entry name" value="JMJC DOMAIN-CONTAINING PROTEIN"/>
    <property type="match status" value="1"/>
</dbReference>
<dbReference type="GO" id="GO:0005634">
    <property type="term" value="C:nucleus"/>
    <property type="evidence" value="ECO:0007669"/>
    <property type="project" value="TreeGrafter"/>
</dbReference>
<dbReference type="SUPFAM" id="SSF51197">
    <property type="entry name" value="Clavaminate synthase-like"/>
    <property type="match status" value="1"/>
</dbReference>
<dbReference type="InterPro" id="IPR041667">
    <property type="entry name" value="Cupin_8"/>
</dbReference>
<name>A0A814KA58_9BILA</name>
<evidence type="ECO:0000313" key="2">
    <source>
        <dbReference type="EMBL" id="CAF1048344.1"/>
    </source>
</evidence>
<accession>A0A814KA58</accession>
<proteinExistence type="predicted"/>
<dbReference type="OrthoDB" id="47172at2759"/>
<feature type="non-terminal residue" evidence="2">
    <location>
        <position position="209"/>
    </location>
</feature>